<gene>
    <name evidence="1" type="ORF">PYCCODRAFT_1462983</name>
</gene>
<sequence length="382" mass="41911">MSTAEAANPTSPEIEKFNDLLTTSLKESEDFHAITGTFEEAFARPDVQEQAGKDIRGRIQNVQDLKEIFAKIGMSFIGFDNANVPDEGSQALKLSPRWCEFEERFHAIVDKSCDEVCAASVFMQVYSRTILTDVNAEDRATLGEELRSFMSKLDAKAADAFNVRAESTRLAEDVRAYIPVIEEALALARSRLTVDADSTKAMLSSLHEKLRQIQHNMNSIGTTCAAHLAAGAGAAGLAIGTLSPAAIFIAAASIYNAIGTDVDASIQAKEMAELERAIKQCDANMDKITAKEQILARHQADLSTIKMDIIRLVTKLDMIAMGDLWSSLKSDMHDLDTQLSLSVDPNMPLESRLLRQIKASRELYAFLATLLEMYVKGVGVRE</sequence>
<evidence type="ECO:0000313" key="2">
    <source>
        <dbReference type="Proteomes" id="UP000193067"/>
    </source>
</evidence>
<organism evidence="1 2">
    <name type="scientific">Trametes coccinea (strain BRFM310)</name>
    <name type="common">Pycnoporus coccineus</name>
    <dbReference type="NCBI Taxonomy" id="1353009"/>
    <lineage>
        <taxon>Eukaryota</taxon>
        <taxon>Fungi</taxon>
        <taxon>Dikarya</taxon>
        <taxon>Basidiomycota</taxon>
        <taxon>Agaricomycotina</taxon>
        <taxon>Agaricomycetes</taxon>
        <taxon>Polyporales</taxon>
        <taxon>Polyporaceae</taxon>
        <taxon>Trametes</taxon>
    </lineage>
</organism>
<protein>
    <submittedName>
        <fullName evidence="1">Uncharacterized protein</fullName>
    </submittedName>
</protein>
<name>A0A1Y2J979_TRAC3</name>
<dbReference type="Proteomes" id="UP000193067">
    <property type="component" value="Unassembled WGS sequence"/>
</dbReference>
<dbReference type="AlphaFoldDB" id="A0A1Y2J979"/>
<proteinExistence type="predicted"/>
<keyword evidence="2" id="KW-1185">Reference proteome</keyword>
<dbReference type="OrthoDB" id="2739860at2759"/>
<dbReference type="EMBL" id="KZ084086">
    <property type="protein sequence ID" value="OSD08802.1"/>
    <property type="molecule type" value="Genomic_DNA"/>
</dbReference>
<reference evidence="1 2" key="1">
    <citation type="journal article" date="2015" name="Biotechnol. Biofuels">
        <title>Enhanced degradation of softwood versus hardwood by the white-rot fungus Pycnoporus coccineus.</title>
        <authorList>
            <person name="Couturier M."/>
            <person name="Navarro D."/>
            <person name="Chevret D."/>
            <person name="Henrissat B."/>
            <person name="Piumi F."/>
            <person name="Ruiz-Duenas F.J."/>
            <person name="Martinez A.T."/>
            <person name="Grigoriev I.V."/>
            <person name="Riley R."/>
            <person name="Lipzen A."/>
            <person name="Berrin J.G."/>
            <person name="Master E.R."/>
            <person name="Rosso M.N."/>
        </authorList>
    </citation>
    <scope>NUCLEOTIDE SEQUENCE [LARGE SCALE GENOMIC DNA]</scope>
    <source>
        <strain evidence="1 2">BRFM310</strain>
    </source>
</reference>
<evidence type="ECO:0000313" key="1">
    <source>
        <dbReference type="EMBL" id="OSD08802.1"/>
    </source>
</evidence>
<accession>A0A1Y2J979</accession>
<dbReference type="Gene3D" id="1.20.1170.10">
    <property type="match status" value="1"/>
</dbReference>